<dbReference type="Pfam" id="PF02754">
    <property type="entry name" value="CCG"/>
    <property type="match status" value="2"/>
</dbReference>
<dbReference type="PANTHER" id="PTHR32479">
    <property type="entry name" value="GLYCOLATE OXIDASE IRON-SULFUR SUBUNIT"/>
    <property type="match status" value="1"/>
</dbReference>
<dbReference type="InterPro" id="IPR017900">
    <property type="entry name" value="4Fe4S_Fe_S_CS"/>
</dbReference>
<dbReference type="EMBL" id="BAAFHN010000030">
    <property type="protein sequence ID" value="GAB0173290.1"/>
    <property type="molecule type" value="Genomic_DNA"/>
</dbReference>
<evidence type="ECO:0000256" key="1">
    <source>
        <dbReference type="ARBA" id="ARBA00022485"/>
    </source>
</evidence>
<dbReference type="AlphaFoldDB" id="A0A4U8TDB6"/>
<dbReference type="InterPro" id="IPR004017">
    <property type="entry name" value="Cys_rich_dom"/>
</dbReference>
<dbReference type="InterPro" id="IPR009051">
    <property type="entry name" value="Helical_ferredxn"/>
</dbReference>
<dbReference type="Proteomes" id="UP000029861">
    <property type="component" value="Unassembled WGS sequence"/>
</dbReference>
<evidence type="ECO:0000259" key="7">
    <source>
        <dbReference type="Pfam" id="PF02754"/>
    </source>
</evidence>
<protein>
    <recommendedName>
        <fullName evidence="6">Glycolate oxidase iron-sulfur subunit</fullName>
        <ecNumber evidence="6">1.1.99.14</ecNumber>
    </recommendedName>
</protein>
<reference evidence="10" key="2">
    <citation type="submission" date="2018-04" db="EMBL/GenBank/DDBJ databases">
        <authorList>
            <person name="Sheh A."/>
            <person name="Shen Z."/>
            <person name="Mannion A.J."/>
            <person name="Fox J.G."/>
        </authorList>
    </citation>
    <scope>NUCLEOTIDE SEQUENCE</scope>
    <source>
        <strain evidence="10">ATCC 49310</strain>
    </source>
</reference>
<reference evidence="9 12" key="3">
    <citation type="submission" date="2024-06" db="EMBL/GenBank/DDBJ databases">
        <title>Draft genome sequence of Helicobacter trogontum NHP16-4001.</title>
        <authorList>
            <person name="Rimbara E."/>
            <person name="Suzuki M."/>
        </authorList>
    </citation>
    <scope>NUCLEOTIDE SEQUENCE [LARGE SCALE GENOMIC DNA]</scope>
    <source>
        <strain evidence="9 12">NHP16-4001</strain>
    </source>
</reference>
<evidence type="ECO:0000256" key="4">
    <source>
        <dbReference type="ARBA" id="ARBA00023004"/>
    </source>
</evidence>
<keyword evidence="1 6" id="KW-0004">4Fe-4S</keyword>
<organism evidence="10 11">
    <name type="scientific">Helicobacter trogontum</name>
    <dbReference type="NCBI Taxonomy" id="50960"/>
    <lineage>
        <taxon>Bacteria</taxon>
        <taxon>Pseudomonadati</taxon>
        <taxon>Campylobacterota</taxon>
        <taxon>Epsilonproteobacteria</taxon>
        <taxon>Campylobacterales</taxon>
        <taxon>Helicobacteraceae</taxon>
        <taxon>Helicobacter</taxon>
    </lineage>
</organism>
<dbReference type="EMBL" id="JRPK02000019">
    <property type="protein sequence ID" value="TLD97990.1"/>
    <property type="molecule type" value="Genomic_DNA"/>
</dbReference>
<feature type="domain" description="Cysteine-rich" evidence="7">
    <location>
        <begin position="198"/>
        <end position="282"/>
    </location>
</feature>
<comment type="cofactor">
    <cofactor evidence="6">
        <name>[4Fe-4S] cluster</name>
        <dbReference type="ChEBI" id="CHEBI:49883"/>
    </cofactor>
    <text evidence="6">Binds 2 [4Fe-4S] clusters.</text>
</comment>
<comment type="catalytic activity">
    <reaction evidence="6">
        <text>(R)-lactate + A = pyruvate + AH2</text>
        <dbReference type="Rhea" id="RHEA:15089"/>
        <dbReference type="ChEBI" id="CHEBI:13193"/>
        <dbReference type="ChEBI" id="CHEBI:15361"/>
        <dbReference type="ChEBI" id="CHEBI:16004"/>
        <dbReference type="ChEBI" id="CHEBI:17499"/>
    </reaction>
</comment>
<evidence type="ECO:0000313" key="12">
    <source>
        <dbReference type="Proteomes" id="UP001562457"/>
    </source>
</evidence>
<dbReference type="STRING" id="50960.LS81_08770"/>
<name>A0A4U8TDB6_9HELI</name>
<keyword evidence="12" id="KW-1185">Reference proteome</keyword>
<evidence type="ECO:0000256" key="3">
    <source>
        <dbReference type="ARBA" id="ARBA00022737"/>
    </source>
</evidence>
<evidence type="ECO:0000256" key="6">
    <source>
        <dbReference type="PIRNR" id="PIRNR000139"/>
    </source>
</evidence>
<dbReference type="PIRSF" id="PIRSF000139">
    <property type="entry name" value="Glc_ox_4Fe-4S"/>
    <property type="match status" value="1"/>
</dbReference>
<keyword evidence="2 6" id="KW-0479">Metal-binding</keyword>
<keyword evidence="5 6" id="KW-0411">Iron-sulfur</keyword>
<dbReference type="RefSeq" id="WP_052089208.1">
    <property type="nucleotide sequence ID" value="NZ_BAAFHN010000030.1"/>
</dbReference>
<comment type="caution">
    <text evidence="10">The sequence shown here is derived from an EMBL/GenBank/DDBJ whole genome shotgun (WGS) entry which is preliminary data.</text>
</comment>
<dbReference type="GO" id="GO:0051539">
    <property type="term" value="F:4 iron, 4 sulfur cluster binding"/>
    <property type="evidence" value="ECO:0007669"/>
    <property type="project" value="UniProtKB-UniRule"/>
</dbReference>
<dbReference type="Gene3D" id="1.10.1060.10">
    <property type="entry name" value="Alpha-helical ferredoxin"/>
    <property type="match status" value="1"/>
</dbReference>
<dbReference type="PROSITE" id="PS00198">
    <property type="entry name" value="4FE4S_FER_1"/>
    <property type="match status" value="1"/>
</dbReference>
<keyword evidence="6" id="KW-0249">Electron transport</keyword>
<evidence type="ECO:0000256" key="2">
    <source>
        <dbReference type="ARBA" id="ARBA00022723"/>
    </source>
</evidence>
<proteinExistence type="predicted"/>
<dbReference type="GO" id="GO:0046872">
    <property type="term" value="F:metal ion binding"/>
    <property type="evidence" value="ECO:0007669"/>
    <property type="project" value="UniProtKB-UniRule"/>
</dbReference>
<comment type="function">
    <text evidence="6">Component of a complex that catalyzes the oxidation of glycolate to glyoxylate.</text>
</comment>
<feature type="domain" description="4Fe-4S ferredoxin-type" evidence="8">
    <location>
        <begin position="31"/>
        <end position="96"/>
    </location>
</feature>
<evidence type="ECO:0000256" key="5">
    <source>
        <dbReference type="ARBA" id="ARBA00023014"/>
    </source>
</evidence>
<comment type="catalytic activity">
    <reaction evidence="6">
        <text>glycolate + A = glyoxylate + AH2</text>
        <dbReference type="Rhea" id="RHEA:21264"/>
        <dbReference type="ChEBI" id="CHEBI:13193"/>
        <dbReference type="ChEBI" id="CHEBI:17499"/>
        <dbReference type="ChEBI" id="CHEBI:29805"/>
        <dbReference type="ChEBI" id="CHEBI:36655"/>
        <dbReference type="EC" id="1.1.99.14"/>
    </reaction>
</comment>
<feature type="domain" description="Cysteine-rich" evidence="7">
    <location>
        <begin position="342"/>
        <end position="425"/>
    </location>
</feature>
<dbReference type="SUPFAM" id="SSF46548">
    <property type="entry name" value="alpha-helical ferredoxin"/>
    <property type="match status" value="1"/>
</dbReference>
<reference evidence="10 11" key="1">
    <citation type="journal article" date="2014" name="Genome Announc.">
        <title>Draft genome sequences of eight enterohepatic helicobacter species isolated from both laboratory and wild rodents.</title>
        <authorList>
            <person name="Sheh A."/>
            <person name="Shen Z."/>
            <person name="Fox J.G."/>
        </authorList>
    </citation>
    <scope>NUCLEOTIDE SEQUENCE [LARGE SCALE GENOMIC DNA]</scope>
    <source>
        <strain evidence="10 11">ATCC 49310</strain>
    </source>
</reference>
<keyword evidence="6" id="KW-0813">Transport</keyword>
<keyword evidence="4 6" id="KW-0408">Iron</keyword>
<dbReference type="PANTHER" id="PTHR32479:SF20">
    <property type="entry name" value="GLYCOLATE OXIDASE IRON-SULFUR SUBUNIT"/>
    <property type="match status" value="1"/>
</dbReference>
<dbReference type="EC" id="1.1.99.14" evidence="6"/>
<evidence type="ECO:0000313" key="9">
    <source>
        <dbReference type="EMBL" id="GAB0173290.1"/>
    </source>
</evidence>
<dbReference type="InterPro" id="IPR017896">
    <property type="entry name" value="4Fe4S_Fe-S-bd"/>
</dbReference>
<accession>A0A4U8TDB6</accession>
<gene>
    <name evidence="9" type="primary">glpC</name>
    <name evidence="10" type="ORF">LS80_006315</name>
    <name evidence="9" type="ORF">NHP164001_13080</name>
</gene>
<evidence type="ECO:0000259" key="8">
    <source>
        <dbReference type="Pfam" id="PF13183"/>
    </source>
</evidence>
<sequence>MSSQNEIRKFNQINTNTQTKHPSILEKSAMSCVKCAKCVPTCTIYGANRDEITSPRGYLDLANAYAKGRLLLDKQLKDSIESCFLCTTCVEQCPMHLPVDVVIQRTRVDIAKQYGIPLYKKIMFYLLGKRSVLNIVFSMGYYFNPCLFKTQDGFKKMRFKIPKIGDRAIMPLNAKSFLQSHNGLIESRQKQNDRKRKVGIYIGCLSNYNYKNVGVSLLKILDKLGIDVLVPKKQECCGAPAFFSGDIRNTTKLIKKNLNYLLPLLEDLEALLIPEATCAAMLLHDWHNALEIESEVYGNDNSEYIAKLKILEKKTHMASKWLHDHTHLNELLQDSKKEDRSITYHDPCHARKVLQIYKEPRQLLQNFKLKEMKDCNVCCGFGGVTIQSEKYDLAKSVGDKKAVNIQQSGADIVSAECSACRMQIDDSMARNKVNVAFRHPLELIAENLSL</sequence>
<evidence type="ECO:0000313" key="10">
    <source>
        <dbReference type="EMBL" id="TLD97990.1"/>
    </source>
</evidence>
<dbReference type="InterPro" id="IPR012257">
    <property type="entry name" value="Glc_ox_4Fe-4S"/>
</dbReference>
<dbReference type="GO" id="GO:0019154">
    <property type="term" value="F:glycolate dehydrogenase activity"/>
    <property type="evidence" value="ECO:0007669"/>
    <property type="project" value="UniProtKB-EC"/>
</dbReference>
<keyword evidence="3" id="KW-0677">Repeat</keyword>
<dbReference type="Pfam" id="PF13183">
    <property type="entry name" value="Fer4_8"/>
    <property type="match status" value="1"/>
</dbReference>
<evidence type="ECO:0000313" key="11">
    <source>
        <dbReference type="Proteomes" id="UP000029861"/>
    </source>
</evidence>
<dbReference type="Proteomes" id="UP001562457">
    <property type="component" value="Unassembled WGS sequence"/>
</dbReference>